<dbReference type="RefSeq" id="WP_111456860.1">
    <property type="nucleotide sequence ID" value="NZ_QFYP01000001.1"/>
</dbReference>
<dbReference type="Proteomes" id="UP000249842">
    <property type="component" value="Unassembled WGS sequence"/>
</dbReference>
<dbReference type="EMBL" id="QFYP01000001">
    <property type="protein sequence ID" value="RAK59567.1"/>
    <property type="molecule type" value="Genomic_DNA"/>
</dbReference>
<dbReference type="InterPro" id="IPR000055">
    <property type="entry name" value="Restrct_endonuc_typeI_TRD"/>
</dbReference>
<evidence type="ECO:0000313" key="6">
    <source>
        <dbReference type="Proteomes" id="UP000249842"/>
    </source>
</evidence>
<name>A0A328AY93_9CAUL</name>
<accession>A0A328AY93</accession>
<dbReference type="InterPro" id="IPR044946">
    <property type="entry name" value="Restrct_endonuc_typeI_TRD_sf"/>
</dbReference>
<evidence type="ECO:0000259" key="4">
    <source>
        <dbReference type="Pfam" id="PF01420"/>
    </source>
</evidence>
<keyword evidence="2" id="KW-0680">Restriction system</keyword>
<reference evidence="6" key="1">
    <citation type="submission" date="2018-05" db="EMBL/GenBank/DDBJ databases">
        <authorList>
            <person name="Li X."/>
        </authorList>
    </citation>
    <scope>NUCLEOTIDE SEQUENCE [LARGE SCALE GENOMIC DNA]</scope>
    <source>
        <strain evidence="6">HKS-05</strain>
    </source>
</reference>
<dbReference type="InterPro" id="IPR052021">
    <property type="entry name" value="Type-I_RS_S_subunit"/>
</dbReference>
<dbReference type="Pfam" id="PF01420">
    <property type="entry name" value="Methylase_S"/>
    <property type="match status" value="1"/>
</dbReference>
<dbReference type="GO" id="GO:0009307">
    <property type="term" value="P:DNA restriction-modification system"/>
    <property type="evidence" value="ECO:0007669"/>
    <property type="project" value="UniProtKB-KW"/>
</dbReference>
<keyword evidence="3" id="KW-0238">DNA-binding</keyword>
<protein>
    <recommendedName>
        <fullName evidence="4">Type I restriction modification DNA specificity domain-containing protein</fullName>
    </recommendedName>
</protein>
<dbReference type="PANTHER" id="PTHR30408">
    <property type="entry name" value="TYPE-1 RESTRICTION ENZYME ECOKI SPECIFICITY PROTEIN"/>
    <property type="match status" value="1"/>
</dbReference>
<dbReference type="Gene3D" id="3.90.220.20">
    <property type="entry name" value="DNA methylase specificity domains"/>
    <property type="match status" value="2"/>
</dbReference>
<dbReference type="GO" id="GO:0003677">
    <property type="term" value="F:DNA binding"/>
    <property type="evidence" value="ECO:0007669"/>
    <property type="project" value="UniProtKB-KW"/>
</dbReference>
<keyword evidence="6" id="KW-1185">Reference proteome</keyword>
<organism evidence="5 6">
    <name type="scientific">Phenylobacterium hankyongense</name>
    <dbReference type="NCBI Taxonomy" id="1813876"/>
    <lineage>
        <taxon>Bacteria</taxon>
        <taxon>Pseudomonadati</taxon>
        <taxon>Pseudomonadota</taxon>
        <taxon>Alphaproteobacteria</taxon>
        <taxon>Caulobacterales</taxon>
        <taxon>Caulobacteraceae</taxon>
        <taxon>Phenylobacterium</taxon>
    </lineage>
</organism>
<evidence type="ECO:0000313" key="5">
    <source>
        <dbReference type="EMBL" id="RAK59567.1"/>
    </source>
</evidence>
<evidence type="ECO:0000256" key="2">
    <source>
        <dbReference type="ARBA" id="ARBA00022747"/>
    </source>
</evidence>
<evidence type="ECO:0000256" key="3">
    <source>
        <dbReference type="ARBA" id="ARBA00023125"/>
    </source>
</evidence>
<proteinExistence type="inferred from homology"/>
<gene>
    <name evidence="5" type="ORF">DJ021_07005</name>
</gene>
<dbReference type="OrthoDB" id="164285at2"/>
<evidence type="ECO:0000256" key="1">
    <source>
        <dbReference type="ARBA" id="ARBA00010923"/>
    </source>
</evidence>
<dbReference type="AlphaFoldDB" id="A0A328AY93"/>
<feature type="domain" description="Type I restriction modification DNA specificity" evidence="4">
    <location>
        <begin position="5"/>
        <end position="164"/>
    </location>
</feature>
<dbReference type="SUPFAM" id="SSF116734">
    <property type="entry name" value="DNA methylase specificity domain"/>
    <property type="match status" value="2"/>
</dbReference>
<dbReference type="PANTHER" id="PTHR30408:SF12">
    <property type="entry name" value="TYPE I RESTRICTION ENZYME MJAVIII SPECIFICITY SUBUNIT"/>
    <property type="match status" value="1"/>
</dbReference>
<sequence length="391" mass="42910">MTVSTIQLGKVVDVSAGQPAPKPKDFSEDGLPFIRAGSLEGLLSGQTEDDCEKITSETARRYRMRLYPKDTILFAKSGMSAKIGRVYRMRKPAYVVSHLAALAPVGRYEPSYLAHWLRAHPPSTLIKDDAYPSIRTSEVSSLEVPDLPIDEQCRIAAILDKADAIRRKREGALSLADDFLKSAFLKMFGRPNDPNPGLKVLPLGKLCDLFAGNSLPTGVAYLGQDDGLLLLKVGDLNLPGNDQVVMTAREWVAGKGRTGAAIVAPKDAIVFPKRGGAIATNKKRVLGRSSILDPNLMAVAPKQGAPISYPYLRIWFELLDLASIANGSTVPQLNKGDLYPLEMAIPEDLDLTRFDRLFHGSKKLREKQFDELIYSETLFSALSQRAFRGEL</sequence>
<comment type="caution">
    <text evidence="5">The sequence shown here is derived from an EMBL/GenBank/DDBJ whole genome shotgun (WGS) entry which is preliminary data.</text>
</comment>
<comment type="similarity">
    <text evidence="1">Belongs to the type-I restriction system S methylase family.</text>
</comment>